<dbReference type="Gene3D" id="3.30.420.10">
    <property type="entry name" value="Ribonuclease H-like superfamily/Ribonuclease H"/>
    <property type="match status" value="1"/>
</dbReference>
<dbReference type="Pfam" id="PF13456">
    <property type="entry name" value="RVT_3"/>
    <property type="match status" value="1"/>
</dbReference>
<dbReference type="InterPro" id="IPR012337">
    <property type="entry name" value="RNaseH-like_sf"/>
</dbReference>
<reference evidence="3 4" key="1">
    <citation type="submission" date="2021-09" db="EMBL/GenBank/DDBJ databases">
        <title>Genomic insights and catalytic innovation underlie evolution of tropane alkaloids biosynthesis.</title>
        <authorList>
            <person name="Wang Y.-J."/>
            <person name="Tian T."/>
            <person name="Huang J.-P."/>
            <person name="Huang S.-X."/>
        </authorList>
    </citation>
    <scope>NUCLEOTIDE SEQUENCE [LARGE SCALE GENOMIC DNA]</scope>
    <source>
        <strain evidence="3">KIB-2018</strain>
        <tissue evidence="3">Leaf</tissue>
    </source>
</reference>
<dbReference type="GO" id="GO:0003676">
    <property type="term" value="F:nucleic acid binding"/>
    <property type="evidence" value="ECO:0007669"/>
    <property type="project" value="InterPro"/>
</dbReference>
<dbReference type="AlphaFoldDB" id="A0AAV8UHU9"/>
<keyword evidence="4" id="KW-1185">Reference proteome</keyword>
<feature type="domain" description="Reverse transcriptase zinc-binding" evidence="2">
    <location>
        <begin position="21"/>
        <end position="110"/>
    </location>
</feature>
<dbReference type="InterPro" id="IPR044730">
    <property type="entry name" value="RNase_H-like_dom_plant"/>
</dbReference>
<evidence type="ECO:0000313" key="3">
    <source>
        <dbReference type="EMBL" id="KAJ8900653.1"/>
    </source>
</evidence>
<dbReference type="InterPro" id="IPR002156">
    <property type="entry name" value="RNaseH_domain"/>
</dbReference>
<dbReference type="Pfam" id="PF13966">
    <property type="entry name" value="zf-RVT"/>
    <property type="match status" value="1"/>
</dbReference>
<protein>
    <recommendedName>
        <fullName evidence="5">Reverse transcriptase zinc-binding domain-containing protein</fullName>
    </recommendedName>
</protein>
<organism evidence="3 4">
    <name type="scientific">Erythroxylum novogranatense</name>
    <dbReference type="NCBI Taxonomy" id="1862640"/>
    <lineage>
        <taxon>Eukaryota</taxon>
        <taxon>Viridiplantae</taxon>
        <taxon>Streptophyta</taxon>
        <taxon>Embryophyta</taxon>
        <taxon>Tracheophyta</taxon>
        <taxon>Spermatophyta</taxon>
        <taxon>Magnoliopsida</taxon>
        <taxon>eudicotyledons</taxon>
        <taxon>Gunneridae</taxon>
        <taxon>Pentapetalae</taxon>
        <taxon>rosids</taxon>
        <taxon>fabids</taxon>
        <taxon>Malpighiales</taxon>
        <taxon>Erythroxylaceae</taxon>
        <taxon>Erythroxylum</taxon>
    </lineage>
</organism>
<name>A0AAV8UHU9_9ROSI</name>
<evidence type="ECO:0000313" key="4">
    <source>
        <dbReference type="Proteomes" id="UP001159364"/>
    </source>
</evidence>
<evidence type="ECO:0000259" key="2">
    <source>
        <dbReference type="Pfam" id="PF13966"/>
    </source>
</evidence>
<dbReference type="CDD" id="cd06222">
    <property type="entry name" value="RNase_H_like"/>
    <property type="match status" value="1"/>
</dbReference>
<dbReference type="GO" id="GO:0004523">
    <property type="term" value="F:RNA-DNA hybrid ribonuclease activity"/>
    <property type="evidence" value="ECO:0007669"/>
    <property type="project" value="InterPro"/>
</dbReference>
<dbReference type="SUPFAM" id="SSF53098">
    <property type="entry name" value="Ribonuclease H-like"/>
    <property type="match status" value="1"/>
</dbReference>
<dbReference type="InterPro" id="IPR052929">
    <property type="entry name" value="RNase_H-like_EbsB-rel"/>
</dbReference>
<dbReference type="PANTHER" id="PTHR47074:SF11">
    <property type="entry name" value="REVERSE TRANSCRIPTASE-LIKE PROTEIN"/>
    <property type="match status" value="1"/>
</dbReference>
<evidence type="ECO:0000259" key="1">
    <source>
        <dbReference type="Pfam" id="PF13456"/>
    </source>
</evidence>
<comment type="caution">
    <text evidence="3">The sequence shown here is derived from an EMBL/GenBank/DDBJ whole genome shotgun (WGS) entry which is preliminary data.</text>
</comment>
<sequence length="357" mass="39994">MLPVRAVSDKVCWKFESKGRYTAKSAYRQLQNNRTAVAGTSTQLWQKLWNCMVPPKVLNFGWRLFREILPVLSILQARRMDVLNICPHCHSNEESFLHLFVQCPYARNVWLASDLGWLNPGAATWKEWLTGVFQSASKDRAEAMLMLLWSLWSARNQKVWHHHHTPPMGVVLMASRVLHEWLDVKAKPSVSSTHGESAARTWSRPPAGKLKINSDASVIGRTGMIGGGMVCRDSLGSFIAARTWSGNGCMDSLLAEALAFREALTWAVSKRWHSFIIESDSKLLVNAVNSVSYSDDSQLGLIIFDCKSLISEIGNVECRFIYRSANGVAHLLATHSHSLSGYGDWESVPPPFIVDQL</sequence>
<dbReference type="EMBL" id="JAIWQS010000008">
    <property type="protein sequence ID" value="KAJ8900653.1"/>
    <property type="molecule type" value="Genomic_DNA"/>
</dbReference>
<dbReference type="PANTHER" id="PTHR47074">
    <property type="entry name" value="BNAC02G40300D PROTEIN"/>
    <property type="match status" value="1"/>
</dbReference>
<dbReference type="InterPro" id="IPR026960">
    <property type="entry name" value="RVT-Znf"/>
</dbReference>
<dbReference type="Proteomes" id="UP001159364">
    <property type="component" value="Linkage Group LG08"/>
</dbReference>
<dbReference type="InterPro" id="IPR036397">
    <property type="entry name" value="RNaseH_sf"/>
</dbReference>
<accession>A0AAV8UHU9</accession>
<evidence type="ECO:0008006" key="5">
    <source>
        <dbReference type="Google" id="ProtNLM"/>
    </source>
</evidence>
<feature type="domain" description="RNase H type-1" evidence="1">
    <location>
        <begin position="213"/>
        <end position="335"/>
    </location>
</feature>
<gene>
    <name evidence="3" type="ORF">K2173_025430</name>
</gene>
<proteinExistence type="predicted"/>